<reference evidence="1 2" key="1">
    <citation type="submission" date="2019-07" db="EMBL/GenBank/DDBJ databases">
        <title>Whole genome shotgun sequence of Acetobacter tropicalis NBRC 16470.</title>
        <authorList>
            <person name="Hosoyama A."/>
            <person name="Uohara A."/>
            <person name="Ohji S."/>
            <person name="Ichikawa N."/>
        </authorList>
    </citation>
    <scope>NUCLEOTIDE SEQUENCE [LARGE SCALE GENOMIC DNA]</scope>
    <source>
        <strain evidence="1 2">NBRC 16470</strain>
    </source>
</reference>
<sequence length="108" mass="12159">MPGRVALEANLGGFFNAAPDRHERSIFQLNLQKEDEVLEKIDVLEKKELGIALGKEAEVEQTPKRGLAEVVSVLASVLWQTNFSHDDVQALDELHWLEQVRLVGIKSR</sequence>
<name>A0A511FSL4_9PROT</name>
<protein>
    <submittedName>
        <fullName evidence="1">Uncharacterized protein</fullName>
    </submittedName>
</protein>
<organism evidence="1 2">
    <name type="scientific">Acetobacter tropicalis</name>
    <dbReference type="NCBI Taxonomy" id="104102"/>
    <lineage>
        <taxon>Bacteria</taxon>
        <taxon>Pseudomonadati</taxon>
        <taxon>Pseudomonadota</taxon>
        <taxon>Alphaproteobacteria</taxon>
        <taxon>Acetobacterales</taxon>
        <taxon>Acetobacteraceae</taxon>
        <taxon>Acetobacter</taxon>
    </lineage>
</organism>
<dbReference type="AlphaFoldDB" id="A0A511FSL4"/>
<gene>
    <name evidence="1" type="ORF">ATR01nite_30080</name>
</gene>
<proteinExistence type="predicted"/>
<evidence type="ECO:0000313" key="2">
    <source>
        <dbReference type="Proteomes" id="UP000321800"/>
    </source>
</evidence>
<evidence type="ECO:0000313" key="1">
    <source>
        <dbReference type="EMBL" id="GEL51933.1"/>
    </source>
</evidence>
<comment type="caution">
    <text evidence="1">The sequence shown here is derived from an EMBL/GenBank/DDBJ whole genome shotgun (WGS) entry which is preliminary data.</text>
</comment>
<dbReference type="EMBL" id="BJVR01000113">
    <property type="protein sequence ID" value="GEL51933.1"/>
    <property type="molecule type" value="Genomic_DNA"/>
</dbReference>
<accession>A0A511FSL4</accession>
<dbReference type="Proteomes" id="UP000321800">
    <property type="component" value="Unassembled WGS sequence"/>
</dbReference>